<dbReference type="InterPro" id="IPR017972">
    <property type="entry name" value="Cyt_P450_CS"/>
</dbReference>
<comment type="similarity">
    <text evidence="2 3">Belongs to the cytochrome P450 family.</text>
</comment>
<dbReference type="PROSITE" id="PS00086">
    <property type="entry name" value="CYTOCHROME_P450"/>
    <property type="match status" value="1"/>
</dbReference>
<dbReference type="InterPro" id="IPR036396">
    <property type="entry name" value="Cyt_P450_sf"/>
</dbReference>
<dbReference type="PRINTS" id="PR00463">
    <property type="entry name" value="EP450I"/>
</dbReference>
<dbReference type="RefSeq" id="WP_413274524.1">
    <property type="nucleotide sequence ID" value="NZ_JBHFNQ010000230.1"/>
</dbReference>
<comment type="caution">
    <text evidence="4">The sequence shown here is derived from an EMBL/GenBank/DDBJ whole genome shotgun (WGS) entry which is preliminary data.</text>
</comment>
<sequence length="458" mass="52465">MVTISENRQAQPIKNLPDGPKVSRFIQTIRAIFQPFKYLEKYAQEYGDFYTSKFAGFPTQVVISNPQAIQEIFTADSKTFNSAKGNEVVRPLLGDYSLTLHDGNYHQQQRKLLLPSFHGERMKAYGNTICELTEQVINQWQVGQLFSAREAMQQISLRVILRSIFGLDEGERYYQLRELMGTLIETIGSPLRSTFILLPLLQKDLGAWSPWGQFIRQKQQINELLNAEIRERKAANDFSGEDILTLMMLAKDEAGQPMTEAELRDELMTLLFAGHETTATALAWALYWIHHLPEVKEKLLNELNSLGENPDLMAITKLPYLNAVCCETLRIYPVVLFSFPRIVQAPIKIMDYEFQPGTILAPCIYLVHHREDLYPQSKQFKPERFLERQFSPYEFFPFGGGNRRCIGMAFAMFEMKLVLATILRRTELKLAENRPVLPARRGITMAPAGGVKMVVTKV</sequence>
<name>A0ABV4XFS6_9CYAN</name>
<dbReference type="InterPro" id="IPR002401">
    <property type="entry name" value="Cyt_P450_E_grp-I"/>
</dbReference>
<gene>
    <name evidence="4" type="ORF">ACE1CC_32255</name>
</gene>
<keyword evidence="3" id="KW-0349">Heme</keyword>
<dbReference type="CDD" id="cd11053">
    <property type="entry name" value="CYP110-like"/>
    <property type="match status" value="1"/>
</dbReference>
<keyword evidence="3" id="KW-0503">Monooxygenase</keyword>
<evidence type="ECO:0000256" key="3">
    <source>
        <dbReference type="RuleBase" id="RU000461"/>
    </source>
</evidence>
<dbReference type="Proteomes" id="UP001576774">
    <property type="component" value="Unassembled WGS sequence"/>
</dbReference>
<dbReference type="PRINTS" id="PR00385">
    <property type="entry name" value="P450"/>
</dbReference>
<organism evidence="4 5">
    <name type="scientific">Floridaenema aerugineum BLCC-F46</name>
    <dbReference type="NCBI Taxonomy" id="3153654"/>
    <lineage>
        <taxon>Bacteria</taxon>
        <taxon>Bacillati</taxon>
        <taxon>Cyanobacteriota</taxon>
        <taxon>Cyanophyceae</taxon>
        <taxon>Oscillatoriophycideae</taxon>
        <taxon>Aerosakkonematales</taxon>
        <taxon>Aerosakkonemataceae</taxon>
        <taxon>Floridanema</taxon>
        <taxon>Floridanema aerugineum</taxon>
    </lineage>
</organism>
<proteinExistence type="inferred from homology"/>
<dbReference type="Gene3D" id="1.10.630.10">
    <property type="entry name" value="Cytochrome P450"/>
    <property type="match status" value="1"/>
</dbReference>
<keyword evidence="5" id="KW-1185">Reference proteome</keyword>
<accession>A0ABV4XFS6</accession>
<dbReference type="EMBL" id="JBHFNQ010000230">
    <property type="protein sequence ID" value="MFB2881549.1"/>
    <property type="molecule type" value="Genomic_DNA"/>
</dbReference>
<comment type="cofactor">
    <cofactor evidence="1">
        <name>heme</name>
        <dbReference type="ChEBI" id="CHEBI:30413"/>
    </cofactor>
</comment>
<protein>
    <submittedName>
        <fullName evidence="4">Cytochrome P450</fullName>
    </submittedName>
</protein>
<evidence type="ECO:0000256" key="2">
    <source>
        <dbReference type="ARBA" id="ARBA00010617"/>
    </source>
</evidence>
<reference evidence="4 5" key="1">
    <citation type="submission" date="2024-09" db="EMBL/GenBank/DDBJ databases">
        <title>Floridaenema gen nov. (Aerosakkonemataceae, Aerosakkonematales ord. nov., Cyanobacteria) from benthic tropical and subtropical fresh waters, with the description of four new species.</title>
        <authorList>
            <person name="Moretto J.A."/>
            <person name="Berthold D.E."/>
            <person name="Lefler F.W."/>
            <person name="Huang I.-S."/>
            <person name="Laughinghouse H. IV."/>
        </authorList>
    </citation>
    <scope>NUCLEOTIDE SEQUENCE [LARGE SCALE GENOMIC DNA]</scope>
    <source>
        <strain evidence="4 5">BLCC-F46</strain>
    </source>
</reference>
<evidence type="ECO:0000313" key="4">
    <source>
        <dbReference type="EMBL" id="MFB2881549.1"/>
    </source>
</evidence>
<keyword evidence="3" id="KW-0408">Iron</keyword>
<keyword evidence="3" id="KW-0479">Metal-binding</keyword>
<evidence type="ECO:0000256" key="1">
    <source>
        <dbReference type="ARBA" id="ARBA00001971"/>
    </source>
</evidence>
<dbReference type="PANTHER" id="PTHR24305:SF166">
    <property type="entry name" value="CYTOCHROME P450 12A4, MITOCHONDRIAL-RELATED"/>
    <property type="match status" value="1"/>
</dbReference>
<dbReference type="Pfam" id="PF00067">
    <property type="entry name" value="p450"/>
    <property type="match status" value="1"/>
</dbReference>
<dbReference type="SUPFAM" id="SSF48264">
    <property type="entry name" value="Cytochrome P450"/>
    <property type="match status" value="1"/>
</dbReference>
<keyword evidence="3" id="KW-0560">Oxidoreductase</keyword>
<dbReference type="InterPro" id="IPR050121">
    <property type="entry name" value="Cytochrome_P450_monoxygenase"/>
</dbReference>
<dbReference type="PANTHER" id="PTHR24305">
    <property type="entry name" value="CYTOCHROME P450"/>
    <property type="match status" value="1"/>
</dbReference>
<dbReference type="InterPro" id="IPR001128">
    <property type="entry name" value="Cyt_P450"/>
</dbReference>
<evidence type="ECO:0000313" key="5">
    <source>
        <dbReference type="Proteomes" id="UP001576774"/>
    </source>
</evidence>